<proteinExistence type="predicted"/>
<dbReference type="EMBL" id="VISO01000003">
    <property type="protein sequence ID" value="TVZ65787.1"/>
    <property type="molecule type" value="Genomic_DNA"/>
</dbReference>
<reference evidence="1 2" key="1">
    <citation type="submission" date="2019-06" db="EMBL/GenBank/DDBJ databases">
        <title>Pac Bio to generate improved reference genome sequences for organisms with transposon mutant libraries (support for FEBA project).</title>
        <authorList>
            <person name="Blow M."/>
        </authorList>
    </citation>
    <scope>NUCLEOTIDE SEQUENCE [LARGE SCALE GENOMIC DNA]</scope>
    <source>
        <strain evidence="1 2">USDA 1844</strain>
    </source>
</reference>
<dbReference type="AlphaFoldDB" id="A0A559STV4"/>
<evidence type="ECO:0000313" key="2">
    <source>
        <dbReference type="Proteomes" id="UP000319824"/>
    </source>
</evidence>
<sequence length="79" mass="8970">MITERLLFLIPATAQSPASFFKPWRFNTARRHIVQCALERCQPSGSHPTAWWQPERGAIRLPLFPLSILAPSPTLDRSS</sequence>
<name>A0A559STV4_9HYPH</name>
<organism evidence="1 2">
    <name type="scientific">Rhizobium mongolense USDA 1844</name>
    <dbReference type="NCBI Taxonomy" id="1079460"/>
    <lineage>
        <taxon>Bacteria</taxon>
        <taxon>Pseudomonadati</taxon>
        <taxon>Pseudomonadota</taxon>
        <taxon>Alphaproteobacteria</taxon>
        <taxon>Hyphomicrobiales</taxon>
        <taxon>Rhizobiaceae</taxon>
        <taxon>Rhizobium/Agrobacterium group</taxon>
        <taxon>Rhizobium</taxon>
    </lineage>
</organism>
<gene>
    <name evidence="1" type="ORF">BCL32_6120</name>
</gene>
<comment type="caution">
    <text evidence="1">The sequence shown here is derived from an EMBL/GenBank/DDBJ whole genome shotgun (WGS) entry which is preliminary data.</text>
</comment>
<accession>A0A559STV4</accession>
<evidence type="ECO:0000313" key="1">
    <source>
        <dbReference type="EMBL" id="TVZ65787.1"/>
    </source>
</evidence>
<protein>
    <submittedName>
        <fullName evidence="1">Uncharacterized protein</fullName>
    </submittedName>
</protein>
<dbReference type="Proteomes" id="UP000319824">
    <property type="component" value="Unassembled WGS sequence"/>
</dbReference>